<accession>A0A264VMK8</accession>
<sequence>MNESIHSFWYRPFWQQTLPVWFLIVLCITAGYFLFWKKNQNQIMELTIENLNLIEAITREKKALYHSPSLQQLEKQAQSLKQSVDIKEAPLELLTQLNTLLSHSSVTLNQLQPTDTNTYFMEFQGHFIPIYHVIEQLLTLPQTQRWHFHDIKIYLKQGIIITSISFSLFNDTLAIKDENRNE</sequence>
<reference evidence="2" key="2">
    <citation type="submission" date="2022-10" db="EMBL/GenBank/DDBJ databases">
        <title>Bacterial isolates recovered from the One Health project in Brazil.</title>
        <authorList>
            <person name="Valiatti T.B."/>
            <person name="Santos F."/>
            <person name="Cayo R."/>
            <person name="Gales A.C."/>
        </authorList>
    </citation>
    <scope>NUCLEOTIDE SEQUENCE</scope>
    <source>
        <strain evidence="2">PVR188</strain>
    </source>
</reference>
<dbReference type="AlphaFoldDB" id="A0A264VMK8"/>
<dbReference type="EMBL" id="NOWC01000035">
    <property type="protein sequence ID" value="OZS72532.1"/>
    <property type="molecule type" value="Genomic_DNA"/>
</dbReference>
<dbReference type="RefSeq" id="WP_094962886.1">
    <property type="nucleotide sequence ID" value="NZ_JADSTA010000012.1"/>
</dbReference>
<evidence type="ECO:0000313" key="3">
    <source>
        <dbReference type="EMBL" id="OZS72532.1"/>
    </source>
</evidence>
<feature type="transmembrane region" description="Helical" evidence="1">
    <location>
        <begin position="20"/>
        <end position="36"/>
    </location>
</feature>
<evidence type="ECO:0000313" key="4">
    <source>
        <dbReference type="Proteomes" id="UP000216001"/>
    </source>
</evidence>
<comment type="caution">
    <text evidence="3">The sequence shown here is derived from an EMBL/GenBank/DDBJ whole genome shotgun (WGS) entry which is preliminary data.</text>
</comment>
<keyword evidence="1" id="KW-0812">Transmembrane</keyword>
<proteinExistence type="predicted"/>
<keyword evidence="1" id="KW-0472">Membrane</keyword>
<name>A0A264VMK8_PRORE</name>
<dbReference type="Proteomes" id="UP000216001">
    <property type="component" value="Unassembled WGS sequence"/>
</dbReference>
<protein>
    <submittedName>
        <fullName evidence="3">Uncharacterized protein</fullName>
    </submittedName>
</protein>
<dbReference type="Proteomes" id="UP001159001">
    <property type="component" value="Unassembled WGS sequence"/>
</dbReference>
<evidence type="ECO:0000256" key="1">
    <source>
        <dbReference type="SAM" id="Phobius"/>
    </source>
</evidence>
<reference evidence="3 4" key="1">
    <citation type="submission" date="2017-07" db="EMBL/GenBank/DDBJ databases">
        <title>blaIMP-27 on transferable plasmids in Proteus mirabilis and Providencia rettgeri.</title>
        <authorList>
            <person name="Potter R."/>
        </authorList>
    </citation>
    <scope>NUCLEOTIDE SEQUENCE [LARGE SCALE GENOMIC DNA]</scope>
    <source>
        <strain evidence="3 4">PR1</strain>
    </source>
</reference>
<keyword evidence="1" id="KW-1133">Transmembrane helix</keyword>
<dbReference type="EMBL" id="JAOWIN010000003">
    <property type="protein sequence ID" value="MDI9092311.1"/>
    <property type="molecule type" value="Genomic_DNA"/>
</dbReference>
<organism evidence="3 4">
    <name type="scientific">Providencia rettgeri</name>
    <dbReference type="NCBI Taxonomy" id="587"/>
    <lineage>
        <taxon>Bacteria</taxon>
        <taxon>Pseudomonadati</taxon>
        <taxon>Pseudomonadota</taxon>
        <taxon>Gammaproteobacteria</taxon>
        <taxon>Enterobacterales</taxon>
        <taxon>Morganellaceae</taxon>
        <taxon>Providencia</taxon>
    </lineage>
</organism>
<gene>
    <name evidence="3" type="ORF">CHI95_21400</name>
    <name evidence="2" type="ORF">OGX73_06730</name>
</gene>
<evidence type="ECO:0000313" key="2">
    <source>
        <dbReference type="EMBL" id="MDI9092311.1"/>
    </source>
</evidence>